<accession>A0AAP0JWN7</accession>
<keyword evidence="1" id="KW-1133">Transmembrane helix</keyword>
<keyword evidence="3" id="KW-1185">Reference proteome</keyword>
<dbReference type="EMBL" id="JBBNAG010000004">
    <property type="protein sequence ID" value="KAK9140430.1"/>
    <property type="molecule type" value="Genomic_DNA"/>
</dbReference>
<sequence>MMKVRTGISFKTLLKLVQFWFIAVVSYLFTDEENHVFKHLKRGSNTIFVC</sequence>
<keyword evidence="1" id="KW-0472">Membrane</keyword>
<proteinExistence type="predicted"/>
<dbReference type="AlphaFoldDB" id="A0AAP0JWN7"/>
<name>A0AAP0JWN7_9MAGN</name>
<organism evidence="2 3">
    <name type="scientific">Stephania cephalantha</name>
    <dbReference type="NCBI Taxonomy" id="152367"/>
    <lineage>
        <taxon>Eukaryota</taxon>
        <taxon>Viridiplantae</taxon>
        <taxon>Streptophyta</taxon>
        <taxon>Embryophyta</taxon>
        <taxon>Tracheophyta</taxon>
        <taxon>Spermatophyta</taxon>
        <taxon>Magnoliopsida</taxon>
        <taxon>Ranunculales</taxon>
        <taxon>Menispermaceae</taxon>
        <taxon>Menispermoideae</taxon>
        <taxon>Cissampelideae</taxon>
        <taxon>Stephania</taxon>
    </lineage>
</organism>
<evidence type="ECO:0000256" key="1">
    <source>
        <dbReference type="SAM" id="Phobius"/>
    </source>
</evidence>
<gene>
    <name evidence="2" type="ORF">Scep_010111</name>
</gene>
<reference evidence="2 3" key="1">
    <citation type="submission" date="2024-01" db="EMBL/GenBank/DDBJ databases">
        <title>Genome assemblies of Stephania.</title>
        <authorList>
            <person name="Yang L."/>
        </authorList>
    </citation>
    <scope>NUCLEOTIDE SEQUENCE [LARGE SCALE GENOMIC DNA]</scope>
    <source>
        <strain evidence="2">JXDWG</strain>
        <tissue evidence="2">Leaf</tissue>
    </source>
</reference>
<protein>
    <submittedName>
        <fullName evidence="2">Uncharacterized protein</fullName>
    </submittedName>
</protein>
<keyword evidence="1" id="KW-0812">Transmembrane</keyword>
<evidence type="ECO:0000313" key="2">
    <source>
        <dbReference type="EMBL" id="KAK9140430.1"/>
    </source>
</evidence>
<dbReference type="Proteomes" id="UP001419268">
    <property type="component" value="Unassembled WGS sequence"/>
</dbReference>
<comment type="caution">
    <text evidence="2">The sequence shown here is derived from an EMBL/GenBank/DDBJ whole genome shotgun (WGS) entry which is preliminary data.</text>
</comment>
<feature type="transmembrane region" description="Helical" evidence="1">
    <location>
        <begin position="12"/>
        <end position="30"/>
    </location>
</feature>
<evidence type="ECO:0000313" key="3">
    <source>
        <dbReference type="Proteomes" id="UP001419268"/>
    </source>
</evidence>